<comment type="caution">
    <text evidence="1">The sequence shown here is derived from an EMBL/GenBank/DDBJ whole genome shotgun (WGS) entry which is preliminary data.</text>
</comment>
<evidence type="ECO:0000313" key="1">
    <source>
        <dbReference type="EMBL" id="KXV50853.1"/>
    </source>
</evidence>
<protein>
    <submittedName>
        <fullName evidence="1">Uncharacterized protein</fullName>
    </submittedName>
</protein>
<dbReference type="AlphaFoldDB" id="A0A149TN49"/>
<sequence>MAGGIIYGLNASFSVVKRATTETATLVTSLLPRGQFWPTCYVSHYSFQKERPRLIAADIFCMFMMQTRNFI</sequence>
<dbReference type="EMBL" id="LHZR01000066">
    <property type="protein sequence ID" value="KXV50853.1"/>
    <property type="molecule type" value="Genomic_DNA"/>
</dbReference>
<organism evidence="1 2">
    <name type="scientific">Gluconobacter albidus</name>
    <dbReference type="NCBI Taxonomy" id="318683"/>
    <lineage>
        <taxon>Bacteria</taxon>
        <taxon>Pseudomonadati</taxon>
        <taxon>Pseudomonadota</taxon>
        <taxon>Alphaproteobacteria</taxon>
        <taxon>Acetobacterales</taxon>
        <taxon>Acetobacteraceae</taxon>
        <taxon>Gluconobacter</taxon>
    </lineage>
</organism>
<gene>
    <name evidence="1" type="ORF">AD945_01175</name>
</gene>
<evidence type="ECO:0000313" key="2">
    <source>
        <dbReference type="Proteomes" id="UP000075636"/>
    </source>
</evidence>
<name>A0A149TN49_9PROT</name>
<proteinExistence type="predicted"/>
<accession>A0A149TN49</accession>
<dbReference type="Proteomes" id="UP000075636">
    <property type="component" value="Unassembled WGS sequence"/>
</dbReference>
<reference evidence="1 2" key="1">
    <citation type="submission" date="2015-06" db="EMBL/GenBank/DDBJ databases">
        <title>Improved classification and identification of acetic acid bacteria using matrix-assisted laser desorption/ionization time-of-flight mass spectrometry; Gluconobacter nephelii and Gluconobacter uchimurae are later heterotypic synonyms of Gluconobacter japonicus and Gluconobacter oxydans, respectively.</title>
        <authorList>
            <person name="Li L."/>
            <person name="Cleenwerck I."/>
            <person name="De Vuyst L."/>
            <person name="Vandamme P."/>
        </authorList>
    </citation>
    <scope>NUCLEOTIDE SEQUENCE [LARGE SCALE GENOMIC DNA]</scope>
    <source>
        <strain evidence="1 2">LMG 1768</strain>
    </source>
</reference>